<dbReference type="AlphaFoldDB" id="A0A0B6YK73"/>
<organism evidence="1">
    <name type="scientific">Arion vulgaris</name>
    <dbReference type="NCBI Taxonomy" id="1028688"/>
    <lineage>
        <taxon>Eukaryota</taxon>
        <taxon>Metazoa</taxon>
        <taxon>Spiralia</taxon>
        <taxon>Lophotrochozoa</taxon>
        <taxon>Mollusca</taxon>
        <taxon>Gastropoda</taxon>
        <taxon>Heterobranchia</taxon>
        <taxon>Euthyneura</taxon>
        <taxon>Panpulmonata</taxon>
        <taxon>Eupulmonata</taxon>
        <taxon>Stylommatophora</taxon>
        <taxon>Helicina</taxon>
        <taxon>Arionoidea</taxon>
        <taxon>Arionidae</taxon>
        <taxon>Arion</taxon>
    </lineage>
</organism>
<protein>
    <submittedName>
        <fullName evidence="1">Uncharacterized protein</fullName>
    </submittedName>
</protein>
<accession>A0A0B6YK73</accession>
<name>A0A0B6YK73_9EUPU</name>
<reference evidence="1" key="1">
    <citation type="submission" date="2014-12" db="EMBL/GenBank/DDBJ databases">
        <title>Insight into the proteome of Arion vulgaris.</title>
        <authorList>
            <person name="Aradska J."/>
            <person name="Bulat T."/>
            <person name="Smidak R."/>
            <person name="Sarate P."/>
            <person name="Gangsoo J."/>
            <person name="Sialana F."/>
            <person name="Bilban M."/>
            <person name="Lubec G."/>
        </authorList>
    </citation>
    <scope>NUCLEOTIDE SEQUENCE</scope>
    <source>
        <tissue evidence="1">Skin</tissue>
    </source>
</reference>
<feature type="non-terminal residue" evidence="1">
    <location>
        <position position="1"/>
    </location>
</feature>
<feature type="non-terminal residue" evidence="1">
    <location>
        <position position="161"/>
    </location>
</feature>
<sequence length="161" mass="17984">NIVSGKLSIGDKQRVVSEKTYLKQVYHQNQSLCSDETKLSNPCGHIDIEKAECVKKRELDKSNSSYTNCSQKHSQIKTNCQEATTVPTCPETVNRDQEVMLLDSEDESMQEDIEDSTYPVICNALPNDTTLSNTADCSREGTFTLPSQKIIVPADKHTNIK</sequence>
<proteinExistence type="predicted"/>
<gene>
    <name evidence="1" type="primary">ORF26330</name>
</gene>
<evidence type="ECO:0000313" key="1">
    <source>
        <dbReference type="EMBL" id="CEK55905.1"/>
    </source>
</evidence>
<dbReference type="EMBL" id="HACG01009040">
    <property type="protein sequence ID" value="CEK55905.1"/>
    <property type="molecule type" value="Transcribed_RNA"/>
</dbReference>